<organism evidence="9 10">
    <name type="scientific">Fusobacterium hominis</name>
    <dbReference type="NCBI Taxonomy" id="2764326"/>
    <lineage>
        <taxon>Bacteria</taxon>
        <taxon>Fusobacteriati</taxon>
        <taxon>Fusobacteriota</taxon>
        <taxon>Fusobacteriia</taxon>
        <taxon>Fusobacteriales</taxon>
        <taxon>Fusobacteriaceae</taxon>
        <taxon>Fusobacterium</taxon>
    </lineage>
</organism>
<keyword evidence="5 8" id="KW-0812">Transmembrane</keyword>
<comment type="similarity">
    <text evidence="2 8">Belongs to the alanine or glycine:cation symporter (AGCS) (TC 2.A.25) family.</text>
</comment>
<dbReference type="GO" id="GO:0005283">
    <property type="term" value="F:amino acid:sodium symporter activity"/>
    <property type="evidence" value="ECO:0007669"/>
    <property type="project" value="InterPro"/>
</dbReference>
<reference evidence="9 10" key="1">
    <citation type="submission" date="2020-08" db="EMBL/GenBank/DDBJ databases">
        <authorList>
            <person name="Liu C."/>
            <person name="Sun Q."/>
        </authorList>
    </citation>
    <scope>NUCLEOTIDE SEQUENCE [LARGE SCALE GENOMIC DNA]</scope>
    <source>
        <strain evidence="9 10">NSJ-57</strain>
    </source>
</reference>
<feature type="transmembrane region" description="Helical" evidence="8">
    <location>
        <begin position="19"/>
        <end position="38"/>
    </location>
</feature>
<proteinExistence type="inferred from homology"/>
<feature type="transmembrane region" description="Helical" evidence="8">
    <location>
        <begin position="72"/>
        <end position="96"/>
    </location>
</feature>
<dbReference type="InterPro" id="IPR001463">
    <property type="entry name" value="Na/Ala_symport"/>
</dbReference>
<sequence>MDNIELILTTINKWLWGRWLVYILLSLGVLYTFTNGFVQFRHFKFIIRKTLIDSFINRNIDKGSGSLSTFKAMMVTLAGNVGGGNVVGVATAIAAGGMGAVFWMWVAACFGMALKYGEIILSQLYRGKDSEGNLLSGPMYYIRDGLKAPWLGVVIAILMCVKMMGANLVQSNTISGILATNYNVPTWLTGVVLICFLMAIILGGLKRIANLATSLVPSMSIFYIVVGVLVIILNIHQVPHIIAEIFTEAFSFKAVAGGTGGFVIARAMQFGIARGMYSNEAGEGTAPFAHGCAIVDHPCEEGIAGVAEVFVDTIVICSITALVVGVTGIYKTDTTATVMAINAFGTVWSPLKHIATFALLIFCFTTLMGQWFNAAKSFTYAFGPKVTDKVKYVFPFLCIVGAVTKINLVWTIQDIAMGLVIIPNLIALLILFPQVSAQTKDYFSNPKFYPGAKKKKD</sequence>
<dbReference type="GO" id="GO:0005886">
    <property type="term" value="C:plasma membrane"/>
    <property type="evidence" value="ECO:0007669"/>
    <property type="project" value="UniProtKB-SubCell"/>
</dbReference>
<feature type="transmembrane region" description="Helical" evidence="8">
    <location>
        <begin position="215"/>
        <end position="235"/>
    </location>
</feature>
<dbReference type="PANTHER" id="PTHR30330:SF3">
    <property type="entry name" value="TRANSCRIPTIONAL REGULATOR, LRP FAMILY"/>
    <property type="match status" value="1"/>
</dbReference>
<feature type="transmembrane region" description="Helical" evidence="8">
    <location>
        <begin position="184"/>
        <end position="203"/>
    </location>
</feature>
<protein>
    <submittedName>
        <fullName evidence="9">Sodium:alanine symporter family protein</fullName>
    </submittedName>
</protein>
<keyword evidence="4 8" id="KW-1003">Cell membrane</keyword>
<feature type="transmembrane region" description="Helical" evidence="8">
    <location>
        <begin position="241"/>
        <end position="265"/>
    </location>
</feature>
<feature type="transmembrane region" description="Helical" evidence="8">
    <location>
        <begin position="146"/>
        <end position="164"/>
    </location>
</feature>
<accession>A0A7G9GZJ2</accession>
<evidence type="ECO:0000256" key="3">
    <source>
        <dbReference type="ARBA" id="ARBA00022448"/>
    </source>
</evidence>
<feature type="transmembrane region" description="Helical" evidence="8">
    <location>
        <begin position="354"/>
        <end position="372"/>
    </location>
</feature>
<gene>
    <name evidence="9" type="ORF">H9Q81_05530</name>
</gene>
<keyword evidence="7 8" id="KW-0472">Membrane</keyword>
<keyword evidence="8" id="KW-0769">Symport</keyword>
<evidence type="ECO:0000256" key="5">
    <source>
        <dbReference type="ARBA" id="ARBA00022692"/>
    </source>
</evidence>
<dbReference type="AlphaFoldDB" id="A0A7G9GZJ2"/>
<keyword evidence="3 8" id="KW-0813">Transport</keyword>
<feature type="transmembrane region" description="Helical" evidence="8">
    <location>
        <begin position="392"/>
        <end position="410"/>
    </location>
</feature>
<evidence type="ECO:0000256" key="2">
    <source>
        <dbReference type="ARBA" id="ARBA00009261"/>
    </source>
</evidence>
<dbReference type="PRINTS" id="PR00175">
    <property type="entry name" value="NAALASMPORT"/>
</dbReference>
<evidence type="ECO:0000256" key="8">
    <source>
        <dbReference type="RuleBase" id="RU363064"/>
    </source>
</evidence>
<dbReference type="Pfam" id="PF01235">
    <property type="entry name" value="Na_Ala_symp"/>
    <property type="match status" value="1"/>
</dbReference>
<keyword evidence="6 8" id="KW-1133">Transmembrane helix</keyword>
<dbReference type="EMBL" id="CP060637">
    <property type="protein sequence ID" value="QNM16224.1"/>
    <property type="molecule type" value="Genomic_DNA"/>
</dbReference>
<evidence type="ECO:0000256" key="1">
    <source>
        <dbReference type="ARBA" id="ARBA00004651"/>
    </source>
</evidence>
<dbReference type="PANTHER" id="PTHR30330">
    <property type="entry name" value="AGSS FAMILY TRANSPORTER, SODIUM-ALANINE"/>
    <property type="match status" value="1"/>
</dbReference>
<evidence type="ECO:0000256" key="7">
    <source>
        <dbReference type="ARBA" id="ARBA00023136"/>
    </source>
</evidence>
<dbReference type="Proteomes" id="UP000515913">
    <property type="component" value="Chromosome"/>
</dbReference>
<dbReference type="KEGG" id="fho:H9Q81_05530"/>
<evidence type="ECO:0000256" key="4">
    <source>
        <dbReference type="ARBA" id="ARBA00022475"/>
    </source>
</evidence>
<evidence type="ECO:0000313" key="10">
    <source>
        <dbReference type="Proteomes" id="UP000515913"/>
    </source>
</evidence>
<evidence type="ECO:0000256" key="6">
    <source>
        <dbReference type="ARBA" id="ARBA00022989"/>
    </source>
</evidence>
<dbReference type="NCBIfam" id="TIGR00835">
    <property type="entry name" value="agcS"/>
    <property type="match status" value="1"/>
</dbReference>
<feature type="transmembrane region" description="Helical" evidence="8">
    <location>
        <begin position="417"/>
        <end position="435"/>
    </location>
</feature>
<evidence type="ECO:0000313" key="9">
    <source>
        <dbReference type="EMBL" id="QNM16224.1"/>
    </source>
</evidence>
<comment type="subcellular location">
    <subcellularLocation>
        <location evidence="1 8">Cell membrane</location>
        <topology evidence="1 8">Multi-pass membrane protein</topology>
    </subcellularLocation>
</comment>
<name>A0A7G9GZJ2_9FUSO</name>
<keyword evidence="10" id="KW-1185">Reference proteome</keyword>